<keyword evidence="2" id="KW-1133">Transmembrane helix</keyword>
<feature type="transmembrane region" description="Helical" evidence="2">
    <location>
        <begin position="175"/>
        <end position="202"/>
    </location>
</feature>
<organism evidence="3 4">
    <name type="scientific">Phycicoccus duodecadis</name>
    <dbReference type="NCBI Taxonomy" id="173053"/>
    <lineage>
        <taxon>Bacteria</taxon>
        <taxon>Bacillati</taxon>
        <taxon>Actinomycetota</taxon>
        <taxon>Actinomycetes</taxon>
        <taxon>Micrococcales</taxon>
        <taxon>Intrasporangiaceae</taxon>
        <taxon>Phycicoccus</taxon>
    </lineage>
</organism>
<dbReference type="Proteomes" id="UP000233781">
    <property type="component" value="Unassembled WGS sequence"/>
</dbReference>
<proteinExistence type="predicted"/>
<name>A0A2N3YL39_9MICO</name>
<feature type="region of interest" description="Disordered" evidence="1">
    <location>
        <begin position="1"/>
        <end position="35"/>
    </location>
</feature>
<keyword evidence="2" id="KW-0812">Transmembrane</keyword>
<feature type="transmembrane region" description="Helical" evidence="2">
    <location>
        <begin position="93"/>
        <end position="111"/>
    </location>
</feature>
<keyword evidence="2" id="KW-0472">Membrane</keyword>
<accession>A0A2N3YL39</accession>
<evidence type="ECO:0000256" key="1">
    <source>
        <dbReference type="SAM" id="MobiDB-lite"/>
    </source>
</evidence>
<dbReference type="EMBL" id="PJNE01000001">
    <property type="protein sequence ID" value="PKW27508.1"/>
    <property type="molecule type" value="Genomic_DNA"/>
</dbReference>
<feature type="transmembrane region" description="Helical" evidence="2">
    <location>
        <begin position="67"/>
        <end position="87"/>
    </location>
</feature>
<feature type="transmembrane region" description="Helical" evidence="2">
    <location>
        <begin position="208"/>
        <end position="227"/>
    </location>
</feature>
<reference evidence="3 4" key="1">
    <citation type="submission" date="2017-12" db="EMBL/GenBank/DDBJ databases">
        <title>Sequencing the genomes of 1000 Actinobacteria strains.</title>
        <authorList>
            <person name="Klenk H.-P."/>
        </authorList>
    </citation>
    <scope>NUCLEOTIDE SEQUENCE [LARGE SCALE GENOMIC DNA]</scope>
    <source>
        <strain evidence="3 4">DSM 12806</strain>
    </source>
</reference>
<sequence length="252" mass="26141">MSMPTSEMPPAAPRTATPPTVGASPVPDPTAPPGAVSAGVKAQILATEHWSLLATRSMAWSEIMSRITIHLTVASASLVVLALFAQSSGFGRPFRIIAIGLASAVLLMGILTQARVVNASIDDGSAVIGMNRLRAAYLDIDPSLEPYFVTSPHDDQRGLMDTYFMGWPRSTFSHVIASTSIFLTVFNAIVAGTLGALVTSAAGGPSPVVALVGVLVGVGFVAGQLLVGRRTFRSVRQPSHFPTPGVGCHPAA</sequence>
<evidence type="ECO:0000313" key="3">
    <source>
        <dbReference type="EMBL" id="PKW27508.1"/>
    </source>
</evidence>
<evidence type="ECO:0000313" key="4">
    <source>
        <dbReference type="Proteomes" id="UP000233781"/>
    </source>
</evidence>
<dbReference type="AlphaFoldDB" id="A0A2N3YL39"/>
<evidence type="ECO:0000256" key="2">
    <source>
        <dbReference type="SAM" id="Phobius"/>
    </source>
</evidence>
<gene>
    <name evidence="3" type="ORF">ATL31_2354</name>
</gene>
<comment type="caution">
    <text evidence="3">The sequence shown here is derived from an EMBL/GenBank/DDBJ whole genome shotgun (WGS) entry which is preliminary data.</text>
</comment>
<keyword evidence="4" id="KW-1185">Reference proteome</keyword>
<protein>
    <submittedName>
        <fullName evidence="3">Uncharacterized protein</fullName>
    </submittedName>
</protein>